<protein>
    <recommendedName>
        <fullName evidence="1">Heterokaryon incompatibility domain-containing protein</fullName>
    </recommendedName>
</protein>
<evidence type="ECO:0000259" key="1">
    <source>
        <dbReference type="Pfam" id="PF06985"/>
    </source>
</evidence>
<sequence>MDKIYSESALTIIASGSERPSEGLTGVGMNRTDLPHVLRTGDLSLTQIFTNLADEVDKSRWNTRGWTYQEGFLSNRRLLFTKSQCYFQCGELWCTDGIRLPLDTLPKLNSPGQSKLSRVFPWVTNARTTLDTVHLNRQKQREEYFVERVREYMKRELTHDMDAFDAFAGVLNYLKWFSGEFLLGDILGLPIWVTTSRWSANGDGRDTLLQSLAWSLVVPDRPHRGKALPDVTERRNGLPSWTWCGWKMIIPSSRQIQWSEGWRSQDNETSAQTEICFEFQDMVTVQWTSTDDMKELLKLAEVKGNPKFLRVRGWLSELLVPSTCWNTNYDGECQCGPYRLARRDVQYLSIVAERRGLRLTNKGYVLRAWFFSPLMFNLAEDNCRSEVMVLVETTETGTFERLHVLCHIKMEYFIGRPSIVDMAQRFNWELTDFKLG</sequence>
<dbReference type="EMBL" id="LKEA01000056">
    <property type="protein sequence ID" value="ROV91350.1"/>
    <property type="molecule type" value="Genomic_DNA"/>
</dbReference>
<dbReference type="STRING" id="356882.A0A423VK17"/>
<keyword evidence="3" id="KW-1185">Reference proteome</keyword>
<name>A0A423VK17_9PEZI</name>
<dbReference type="Pfam" id="PF06985">
    <property type="entry name" value="HET"/>
    <property type="match status" value="1"/>
</dbReference>
<dbReference type="PANTHER" id="PTHR33112">
    <property type="entry name" value="DOMAIN PROTEIN, PUTATIVE-RELATED"/>
    <property type="match status" value="1"/>
</dbReference>
<evidence type="ECO:0000313" key="2">
    <source>
        <dbReference type="EMBL" id="ROV91350.1"/>
    </source>
</evidence>
<evidence type="ECO:0000313" key="3">
    <source>
        <dbReference type="Proteomes" id="UP000283895"/>
    </source>
</evidence>
<accession>A0A423VK17</accession>
<reference evidence="2 3" key="1">
    <citation type="submission" date="2015-09" db="EMBL/GenBank/DDBJ databases">
        <title>Host preference determinants of Valsa canker pathogens revealed by comparative genomics.</title>
        <authorList>
            <person name="Yin Z."/>
            <person name="Huang L."/>
        </authorList>
    </citation>
    <scope>NUCLEOTIDE SEQUENCE [LARGE SCALE GENOMIC DNA]</scope>
    <source>
        <strain evidence="2 3">03-1</strain>
    </source>
</reference>
<dbReference type="InterPro" id="IPR010730">
    <property type="entry name" value="HET"/>
</dbReference>
<comment type="caution">
    <text evidence="2">The sequence shown here is derived from an EMBL/GenBank/DDBJ whole genome shotgun (WGS) entry which is preliminary data.</text>
</comment>
<proteinExistence type="predicted"/>
<dbReference type="OrthoDB" id="5428863at2759"/>
<feature type="domain" description="Heterokaryon incompatibility" evidence="1">
    <location>
        <begin position="1"/>
        <end position="70"/>
    </location>
</feature>
<dbReference type="AlphaFoldDB" id="A0A423VK17"/>
<gene>
    <name evidence="2" type="ORF">VMCG_09692</name>
</gene>
<organism evidence="2 3">
    <name type="scientific">Cytospora schulzeri</name>
    <dbReference type="NCBI Taxonomy" id="448051"/>
    <lineage>
        <taxon>Eukaryota</taxon>
        <taxon>Fungi</taxon>
        <taxon>Dikarya</taxon>
        <taxon>Ascomycota</taxon>
        <taxon>Pezizomycotina</taxon>
        <taxon>Sordariomycetes</taxon>
        <taxon>Sordariomycetidae</taxon>
        <taxon>Diaporthales</taxon>
        <taxon>Cytosporaceae</taxon>
        <taxon>Cytospora</taxon>
    </lineage>
</organism>
<dbReference type="PANTHER" id="PTHR33112:SF1">
    <property type="entry name" value="HETEROKARYON INCOMPATIBILITY DOMAIN-CONTAINING PROTEIN"/>
    <property type="match status" value="1"/>
</dbReference>
<dbReference type="Proteomes" id="UP000283895">
    <property type="component" value="Unassembled WGS sequence"/>
</dbReference>